<evidence type="ECO:0000256" key="1">
    <source>
        <dbReference type="SAM" id="Phobius"/>
    </source>
</evidence>
<proteinExistence type="predicted"/>
<feature type="transmembrane region" description="Helical" evidence="1">
    <location>
        <begin position="285"/>
        <end position="307"/>
    </location>
</feature>
<feature type="transmembrane region" description="Helical" evidence="1">
    <location>
        <begin position="327"/>
        <end position="353"/>
    </location>
</feature>
<feature type="transmembrane region" description="Helical" evidence="1">
    <location>
        <begin position="175"/>
        <end position="198"/>
    </location>
</feature>
<keyword evidence="1" id="KW-1133">Transmembrane helix</keyword>
<feature type="transmembrane region" description="Helical" evidence="1">
    <location>
        <begin position="117"/>
        <end position="136"/>
    </location>
</feature>
<dbReference type="EMBL" id="CP084166">
    <property type="protein sequence ID" value="UJG40518.1"/>
    <property type="molecule type" value="Genomic_DNA"/>
</dbReference>
<sequence>MEENSKTLVSGIKANLVYPESKVKPVFNFENMIVEHYKRFPRTAVLIENPKYAKALMNPLKSFYLVPIAIFKVKFNTVLSMKFWNYIALWLYILIVSIPNSVFMYITFSSNKILGDITFSVIIPMLVSSLVALWYLKFTHDGFFGLIIEKKVEWLEKPVKEYYDKYYDKKFSLNIVLVVLSVLTSLGVGIPVLIYASSQGLQSAIIFGVIGMICNFVVFYIFYLSLQYTILNTKIYSKVLNAIKSRIDIYLNEYGTLLNSENYEIIWALGDTPGRSIRQLENIPVAGVLSALIVTIAMLMGTINQAVLGVVKGNMPTVNVFNSQMSLNAIIAAISLVIAIIIVLIVVLPLYIFSGKMKKFKIKALIELDNYIFANVMEFEQRYSELAKQETVTIFALREYISGMRTIPISAAKIIKSLTAVAVWFVNVRKIIRAFN</sequence>
<name>A0A9Y1BK42_9ARCH</name>
<feature type="transmembrane region" description="Helical" evidence="1">
    <location>
        <begin position="204"/>
        <end position="226"/>
    </location>
</feature>
<dbReference type="AlphaFoldDB" id="A0A9Y1BK42"/>
<keyword evidence="1" id="KW-0812">Transmembrane</keyword>
<feature type="transmembrane region" description="Helical" evidence="1">
    <location>
        <begin position="83"/>
        <end position="105"/>
    </location>
</feature>
<organism evidence="2">
    <name type="scientific">Candidatus Heimdallarchaeum aukensis</name>
    <dbReference type="NCBI Taxonomy" id="2876573"/>
    <lineage>
        <taxon>Archaea</taxon>
        <taxon>Promethearchaeati</taxon>
        <taxon>Candidatus Heimdallarchaeota</taxon>
        <taxon>Candidatus Heimdallarchaeia (ex Rinke et al. 2021) (nom. nud.)</taxon>
        <taxon>Candidatus Heimdallarchaeales</taxon>
        <taxon>Candidatus Heimdallarchaeaceae</taxon>
        <taxon>Candidatus Heimdallarchaeum</taxon>
    </lineage>
</organism>
<protein>
    <submittedName>
        <fullName evidence="2">Uncharacterized protein</fullName>
    </submittedName>
</protein>
<dbReference type="Proteomes" id="UP001201020">
    <property type="component" value="Chromosome"/>
</dbReference>
<gene>
    <name evidence="2" type="ORF">K9W45_11860</name>
</gene>
<evidence type="ECO:0000313" key="2">
    <source>
        <dbReference type="EMBL" id="UJG40518.1"/>
    </source>
</evidence>
<accession>A0A9Y1BK42</accession>
<keyword evidence="1" id="KW-0472">Membrane</keyword>
<reference evidence="2" key="1">
    <citation type="journal article" date="2022" name="Nat. Microbiol.">
        <title>Unique mobile elements and scalable gene flow at the prokaryote-eukaryote boundary revealed by circularized Asgard archaea genomes.</title>
        <authorList>
            <person name="Wu F."/>
            <person name="Speth D.R."/>
            <person name="Philosof A."/>
            <person name="Cremiere A."/>
            <person name="Narayanan A."/>
            <person name="Barco R.A."/>
            <person name="Connon S.A."/>
            <person name="Amend J.P."/>
            <person name="Antoshechkin I.A."/>
            <person name="Orphan V.J."/>
        </authorList>
    </citation>
    <scope>NUCLEOTIDE SEQUENCE</scope>
    <source>
        <strain evidence="2">PM71</strain>
    </source>
</reference>